<feature type="region of interest" description="Disordered" evidence="1">
    <location>
        <begin position="1"/>
        <end position="22"/>
    </location>
</feature>
<accession>A0A5J4JES2</accession>
<dbReference type="AlphaFoldDB" id="A0A5J4JES2"/>
<dbReference type="Proteomes" id="UP000391919">
    <property type="component" value="Unassembled WGS sequence"/>
</dbReference>
<dbReference type="RefSeq" id="WP_172967489.1">
    <property type="nucleotide sequence ID" value="NZ_BKZP01000013.1"/>
</dbReference>
<evidence type="ECO:0000256" key="1">
    <source>
        <dbReference type="SAM" id="MobiDB-lite"/>
    </source>
</evidence>
<organism evidence="2 3">
    <name type="scientific">Weizmannia acidilactici</name>
    <dbReference type="NCBI Taxonomy" id="2607726"/>
    <lineage>
        <taxon>Bacteria</taxon>
        <taxon>Bacillati</taxon>
        <taxon>Bacillota</taxon>
        <taxon>Bacilli</taxon>
        <taxon>Bacillales</taxon>
        <taxon>Bacillaceae</taxon>
        <taxon>Heyndrickxia</taxon>
    </lineage>
</organism>
<comment type="caution">
    <text evidence="2">The sequence shown here is derived from an EMBL/GenBank/DDBJ whole genome shotgun (WGS) entry which is preliminary data.</text>
</comment>
<proteinExistence type="predicted"/>
<evidence type="ECO:0000313" key="3">
    <source>
        <dbReference type="Proteomes" id="UP000391919"/>
    </source>
</evidence>
<name>A0A5J4JES2_9BACI</name>
<gene>
    <name evidence="2" type="ORF">BpJC7_14940</name>
</gene>
<dbReference type="EMBL" id="BKZQ01000016">
    <property type="protein sequence ID" value="GER70191.1"/>
    <property type="molecule type" value="Genomic_DNA"/>
</dbReference>
<reference evidence="2 3" key="1">
    <citation type="submission" date="2019-09" db="EMBL/GenBank/DDBJ databases">
        <title>Draft genome sequence of Bacillus sp. JC-7.</title>
        <authorList>
            <person name="Tanaka N."/>
            <person name="Shiwa Y."/>
            <person name="Fujita N."/>
            <person name="Tanasupawat S."/>
        </authorList>
    </citation>
    <scope>NUCLEOTIDE SEQUENCE [LARGE SCALE GENOMIC DNA]</scope>
    <source>
        <strain evidence="2 3">JC-7</strain>
    </source>
</reference>
<protein>
    <submittedName>
        <fullName evidence="2">Uncharacterized protein</fullName>
    </submittedName>
</protein>
<sequence>MKKFRKKHPEIPATPEVSIATDLNEYPPGESVDEHANLEAVNAILNEEEIKQQTENL</sequence>
<keyword evidence="3" id="KW-1185">Reference proteome</keyword>
<evidence type="ECO:0000313" key="2">
    <source>
        <dbReference type="EMBL" id="GER70191.1"/>
    </source>
</evidence>